<evidence type="ECO:0000313" key="3">
    <source>
        <dbReference type="Proteomes" id="UP001419910"/>
    </source>
</evidence>
<dbReference type="PANTHER" id="PTHR48207">
    <property type="entry name" value="SUCCINATE--HYDROXYMETHYLGLUTARATE COA-TRANSFERASE"/>
    <property type="match status" value="1"/>
</dbReference>
<dbReference type="Gene3D" id="3.30.1540.10">
    <property type="entry name" value="formyl-coa transferase, domain 3"/>
    <property type="match status" value="1"/>
</dbReference>
<accession>A0ABU9XWV8</accession>
<comment type="caution">
    <text evidence="2">The sequence shown here is derived from an EMBL/GenBank/DDBJ whole genome shotgun (WGS) entry which is preliminary data.</text>
</comment>
<reference evidence="2 3" key="1">
    <citation type="submission" date="2024-05" db="EMBL/GenBank/DDBJ databases">
        <authorList>
            <person name="Liu Q."/>
            <person name="Xin Y.-H."/>
        </authorList>
    </citation>
    <scope>NUCLEOTIDE SEQUENCE [LARGE SCALE GENOMIC DNA]</scope>
    <source>
        <strain evidence="2 3">CGMCC 1.10181</strain>
    </source>
</reference>
<sequence length="416" mass="44407">MTDITMPRPLEGLRVIDLTRALAGPYATLLLAGLGAEVIKVEDPKGGDLARENSPYVGRDGVGIERRYDDDVSISHLTRARGKKGVALNLKHPAARGIFADLVRTADIVVENFTAGTADRLGVGYGFAQSVNPRIIYCSLSGFGADAPEGGKAMDIVIQALSGAMYTSGETDHPPVRIGIPMADMLAPVFAVIGILSALEQRHRTGLGQHIDVSMLGALTSFVAIENWAAMRAVDMPARTGLTVQRLSPFGVFECADGYVAVVAVHHKLAAGLFRAMGEPELIDDPRFATRDVRVANSVELEARINAWSRTLPVAEVVAKLEAEGVPVAEVRHPEDALVDPRVVAREETLAVSHPDYPSGDALRTAGIPIRFSAARAGFDPVMPVAIGEHNQDIYRDLLGYDEAKLAALVRDGVVA</sequence>
<organism evidence="2 3">
    <name type="scientific">Sphingomonas oligophenolica</name>
    <dbReference type="NCBI Taxonomy" id="301154"/>
    <lineage>
        <taxon>Bacteria</taxon>
        <taxon>Pseudomonadati</taxon>
        <taxon>Pseudomonadota</taxon>
        <taxon>Alphaproteobacteria</taxon>
        <taxon>Sphingomonadales</taxon>
        <taxon>Sphingomonadaceae</taxon>
        <taxon>Sphingomonas</taxon>
    </lineage>
</organism>
<dbReference type="RefSeq" id="WP_343887609.1">
    <property type="nucleotide sequence ID" value="NZ_BAAAEH010000005.1"/>
</dbReference>
<evidence type="ECO:0000313" key="2">
    <source>
        <dbReference type="EMBL" id="MEN2788035.1"/>
    </source>
</evidence>
<dbReference type="InterPro" id="IPR003673">
    <property type="entry name" value="CoA-Trfase_fam_III"/>
</dbReference>
<keyword evidence="3" id="KW-1185">Reference proteome</keyword>
<dbReference type="Gene3D" id="3.40.50.10540">
    <property type="entry name" value="Crotonobetainyl-coa:carnitine coa-transferase, domain 1"/>
    <property type="match status" value="1"/>
</dbReference>
<protein>
    <submittedName>
        <fullName evidence="2">CaiB/BaiF CoA-transferase family protein</fullName>
    </submittedName>
</protein>
<name>A0ABU9XWV8_9SPHN</name>
<dbReference type="Proteomes" id="UP001419910">
    <property type="component" value="Unassembled WGS sequence"/>
</dbReference>
<keyword evidence="1" id="KW-0808">Transferase</keyword>
<gene>
    <name evidence="2" type="ORF">ABC974_00200</name>
</gene>
<dbReference type="InterPro" id="IPR023606">
    <property type="entry name" value="CoA-Trfase_III_dom_1_sf"/>
</dbReference>
<dbReference type="Pfam" id="PF02515">
    <property type="entry name" value="CoA_transf_3"/>
    <property type="match status" value="1"/>
</dbReference>
<proteinExistence type="predicted"/>
<dbReference type="SUPFAM" id="SSF89796">
    <property type="entry name" value="CoA-transferase family III (CaiB/BaiF)"/>
    <property type="match status" value="1"/>
</dbReference>
<dbReference type="EMBL" id="JBDIME010000001">
    <property type="protein sequence ID" value="MEN2788035.1"/>
    <property type="molecule type" value="Genomic_DNA"/>
</dbReference>
<dbReference type="InterPro" id="IPR050483">
    <property type="entry name" value="CoA-transferase_III_domain"/>
</dbReference>
<dbReference type="PANTHER" id="PTHR48207:SF3">
    <property type="entry name" value="SUCCINATE--HYDROXYMETHYLGLUTARATE COA-TRANSFERASE"/>
    <property type="match status" value="1"/>
</dbReference>
<dbReference type="InterPro" id="IPR044855">
    <property type="entry name" value="CoA-Trfase_III_dom3_sf"/>
</dbReference>
<evidence type="ECO:0000256" key="1">
    <source>
        <dbReference type="ARBA" id="ARBA00022679"/>
    </source>
</evidence>